<evidence type="ECO:0000256" key="17">
    <source>
        <dbReference type="SAM" id="MobiDB-lite"/>
    </source>
</evidence>
<evidence type="ECO:0000313" key="19">
    <source>
        <dbReference type="EMBL" id="MBB3934324.1"/>
    </source>
</evidence>
<evidence type="ECO:0000256" key="3">
    <source>
        <dbReference type="ARBA" id="ARBA00004065"/>
    </source>
</evidence>
<comment type="similarity">
    <text evidence="5 14 16">Belongs to the RNase HII family.</text>
</comment>
<evidence type="ECO:0000256" key="14">
    <source>
        <dbReference type="HAMAP-Rule" id="MF_00052"/>
    </source>
</evidence>
<gene>
    <name evidence="14" type="primary">rnhB</name>
    <name evidence="19" type="ORF">GGR05_000435</name>
</gene>
<dbReference type="SUPFAM" id="SSF53098">
    <property type="entry name" value="Ribonuclease H-like"/>
    <property type="match status" value="1"/>
</dbReference>
<dbReference type="GO" id="GO:0032299">
    <property type="term" value="C:ribonuclease H2 complex"/>
    <property type="evidence" value="ECO:0007669"/>
    <property type="project" value="TreeGrafter"/>
</dbReference>
<dbReference type="PROSITE" id="PS51975">
    <property type="entry name" value="RNASE_H_2"/>
    <property type="match status" value="1"/>
</dbReference>
<comment type="subcellular location">
    <subcellularLocation>
        <location evidence="4 14">Cytoplasm</location>
    </subcellularLocation>
</comment>
<feature type="binding site" evidence="14 15">
    <location>
        <position position="146"/>
    </location>
    <ligand>
        <name>a divalent metal cation</name>
        <dbReference type="ChEBI" id="CHEBI:60240"/>
    </ligand>
</feature>
<evidence type="ECO:0000256" key="5">
    <source>
        <dbReference type="ARBA" id="ARBA00007383"/>
    </source>
</evidence>
<dbReference type="OrthoDB" id="9803420at2"/>
<dbReference type="GO" id="GO:0043137">
    <property type="term" value="P:DNA replication, removal of RNA primer"/>
    <property type="evidence" value="ECO:0007669"/>
    <property type="project" value="TreeGrafter"/>
</dbReference>
<organism evidence="19 20">
    <name type="scientific">Aureimonas phyllosphaerae</name>
    <dbReference type="NCBI Taxonomy" id="1166078"/>
    <lineage>
        <taxon>Bacteria</taxon>
        <taxon>Pseudomonadati</taxon>
        <taxon>Pseudomonadota</taxon>
        <taxon>Alphaproteobacteria</taxon>
        <taxon>Hyphomicrobiales</taxon>
        <taxon>Aurantimonadaceae</taxon>
        <taxon>Aureimonas</taxon>
    </lineage>
</organism>
<dbReference type="EMBL" id="JACIDO010000001">
    <property type="protein sequence ID" value="MBB3934324.1"/>
    <property type="molecule type" value="Genomic_DNA"/>
</dbReference>
<dbReference type="FunFam" id="3.30.420.10:FF:000006">
    <property type="entry name" value="Ribonuclease HII"/>
    <property type="match status" value="1"/>
</dbReference>
<name>A0A7W6BLS8_9HYPH</name>
<keyword evidence="8 14" id="KW-0963">Cytoplasm</keyword>
<evidence type="ECO:0000256" key="12">
    <source>
        <dbReference type="ARBA" id="ARBA00022801"/>
    </source>
</evidence>
<evidence type="ECO:0000256" key="10">
    <source>
        <dbReference type="ARBA" id="ARBA00022723"/>
    </source>
</evidence>
<reference evidence="19 20" key="1">
    <citation type="submission" date="2020-08" db="EMBL/GenBank/DDBJ databases">
        <title>Genomic Encyclopedia of Type Strains, Phase IV (KMG-IV): sequencing the most valuable type-strain genomes for metagenomic binning, comparative biology and taxonomic classification.</title>
        <authorList>
            <person name="Goeker M."/>
        </authorList>
    </citation>
    <scope>NUCLEOTIDE SEQUENCE [LARGE SCALE GENOMIC DNA]</scope>
    <source>
        <strain evidence="19 20">DSM 25024</strain>
    </source>
</reference>
<comment type="cofactor">
    <cofactor evidence="2">
        <name>Mg(2+)</name>
        <dbReference type="ChEBI" id="CHEBI:18420"/>
    </cofactor>
</comment>
<comment type="function">
    <text evidence="3 14 16">Endonuclease that specifically degrades the RNA of RNA-DNA hybrids.</text>
</comment>
<keyword evidence="11 14" id="KW-0255">Endonuclease</keyword>
<dbReference type="Pfam" id="PF01351">
    <property type="entry name" value="RNase_HII"/>
    <property type="match status" value="1"/>
</dbReference>
<feature type="domain" description="RNase H type-2" evidence="18">
    <location>
        <begin position="49"/>
        <end position="237"/>
    </location>
</feature>
<proteinExistence type="inferred from homology"/>
<keyword evidence="9 14" id="KW-0540">Nuclease</keyword>
<dbReference type="InterPro" id="IPR024567">
    <property type="entry name" value="RNase_HII/HIII_dom"/>
</dbReference>
<keyword evidence="20" id="KW-1185">Reference proteome</keyword>
<protein>
    <recommendedName>
        <fullName evidence="7 14">Ribonuclease HII</fullName>
        <shortName evidence="14">RNase HII</shortName>
        <ecNumber evidence="6 14">3.1.26.4</ecNumber>
    </recommendedName>
</protein>
<keyword evidence="12 14" id="KW-0378">Hydrolase</keyword>
<keyword evidence="13 14" id="KW-0464">Manganese</keyword>
<dbReference type="AlphaFoldDB" id="A0A7W6BLS8"/>
<dbReference type="HAMAP" id="MF_00052_B">
    <property type="entry name" value="RNase_HII_B"/>
    <property type="match status" value="1"/>
</dbReference>
<dbReference type="RefSeq" id="WP_090958544.1">
    <property type="nucleotide sequence ID" value="NZ_FOOA01000001.1"/>
</dbReference>
<feature type="binding site" evidence="14 15">
    <location>
        <position position="56"/>
    </location>
    <ligand>
        <name>a divalent metal cation</name>
        <dbReference type="ChEBI" id="CHEBI:60240"/>
    </ligand>
</feature>
<evidence type="ECO:0000256" key="6">
    <source>
        <dbReference type="ARBA" id="ARBA00012180"/>
    </source>
</evidence>
<dbReference type="GO" id="GO:0005737">
    <property type="term" value="C:cytoplasm"/>
    <property type="evidence" value="ECO:0007669"/>
    <property type="project" value="UniProtKB-SubCell"/>
</dbReference>
<feature type="region of interest" description="Disordered" evidence="17">
    <location>
        <begin position="1"/>
        <end position="34"/>
    </location>
</feature>
<dbReference type="PANTHER" id="PTHR10954">
    <property type="entry name" value="RIBONUCLEASE H2 SUBUNIT A"/>
    <property type="match status" value="1"/>
</dbReference>
<evidence type="ECO:0000256" key="2">
    <source>
        <dbReference type="ARBA" id="ARBA00001946"/>
    </source>
</evidence>
<keyword evidence="10 14" id="KW-0479">Metal-binding</keyword>
<evidence type="ECO:0000256" key="1">
    <source>
        <dbReference type="ARBA" id="ARBA00000077"/>
    </source>
</evidence>
<dbReference type="GO" id="GO:0006298">
    <property type="term" value="P:mismatch repair"/>
    <property type="evidence" value="ECO:0007669"/>
    <property type="project" value="TreeGrafter"/>
</dbReference>
<dbReference type="InterPro" id="IPR012337">
    <property type="entry name" value="RNaseH-like_sf"/>
</dbReference>
<dbReference type="EC" id="3.1.26.4" evidence="6 14"/>
<evidence type="ECO:0000256" key="13">
    <source>
        <dbReference type="ARBA" id="ARBA00023211"/>
    </source>
</evidence>
<dbReference type="CDD" id="cd07182">
    <property type="entry name" value="RNase_HII_bacteria_HII_like"/>
    <property type="match status" value="1"/>
</dbReference>
<dbReference type="NCBIfam" id="NF000595">
    <property type="entry name" value="PRK00015.1-3"/>
    <property type="match status" value="1"/>
</dbReference>
<dbReference type="GO" id="GO:0003723">
    <property type="term" value="F:RNA binding"/>
    <property type="evidence" value="ECO:0007669"/>
    <property type="project" value="UniProtKB-UniRule"/>
</dbReference>
<dbReference type="Proteomes" id="UP000531216">
    <property type="component" value="Unassembled WGS sequence"/>
</dbReference>
<dbReference type="InterPro" id="IPR036397">
    <property type="entry name" value="RNaseH_sf"/>
</dbReference>
<sequence>MREVRRTMTRRSSDPSLPTLFAPGLVLPRSDEPGPNDAIERHLLTLGHQRIAGVDEAGRGPLAGPVVAAAVILDFERLPEGLDDSKKLKAHERERLYDEILLCAEVGVGTAGASEIDHINIRQATLNAMRRALAGLATAPGHALVDGRDVPPRLACPATAVIGGDARSLSIAAASIVAKVTRDRMMATLCGTHPAYGFGRHMGYGTAAHLEAIEAVGPCVHHRRSFAPVAARLARAE</sequence>
<dbReference type="GO" id="GO:0030145">
    <property type="term" value="F:manganese ion binding"/>
    <property type="evidence" value="ECO:0007669"/>
    <property type="project" value="UniProtKB-UniRule"/>
</dbReference>
<dbReference type="InterPro" id="IPR022898">
    <property type="entry name" value="RNase_HII"/>
</dbReference>
<feature type="binding site" evidence="14 15">
    <location>
        <position position="55"/>
    </location>
    <ligand>
        <name>a divalent metal cation</name>
        <dbReference type="ChEBI" id="CHEBI:60240"/>
    </ligand>
</feature>
<evidence type="ECO:0000256" key="15">
    <source>
        <dbReference type="PROSITE-ProRule" id="PRU01319"/>
    </source>
</evidence>
<evidence type="ECO:0000256" key="16">
    <source>
        <dbReference type="RuleBase" id="RU003515"/>
    </source>
</evidence>
<dbReference type="Gene3D" id="3.30.420.10">
    <property type="entry name" value="Ribonuclease H-like superfamily/Ribonuclease H"/>
    <property type="match status" value="1"/>
</dbReference>
<evidence type="ECO:0000256" key="11">
    <source>
        <dbReference type="ARBA" id="ARBA00022759"/>
    </source>
</evidence>
<evidence type="ECO:0000256" key="8">
    <source>
        <dbReference type="ARBA" id="ARBA00022490"/>
    </source>
</evidence>
<comment type="cofactor">
    <cofactor evidence="14 15">
        <name>Mn(2+)</name>
        <dbReference type="ChEBI" id="CHEBI:29035"/>
    </cofactor>
    <cofactor evidence="14 15">
        <name>Mg(2+)</name>
        <dbReference type="ChEBI" id="CHEBI:18420"/>
    </cofactor>
    <text evidence="14 15">Manganese or magnesium. Binds 1 divalent metal ion per monomer in the absence of substrate. May bind a second metal ion after substrate binding.</text>
</comment>
<dbReference type="GO" id="GO:0004523">
    <property type="term" value="F:RNA-DNA hybrid ribonuclease activity"/>
    <property type="evidence" value="ECO:0007669"/>
    <property type="project" value="UniProtKB-UniRule"/>
</dbReference>
<evidence type="ECO:0000313" key="20">
    <source>
        <dbReference type="Proteomes" id="UP000531216"/>
    </source>
</evidence>
<comment type="catalytic activity">
    <reaction evidence="1 14 15 16">
        <text>Endonucleolytic cleavage to 5'-phosphomonoester.</text>
        <dbReference type="EC" id="3.1.26.4"/>
    </reaction>
</comment>
<dbReference type="PANTHER" id="PTHR10954:SF18">
    <property type="entry name" value="RIBONUCLEASE HII"/>
    <property type="match status" value="1"/>
</dbReference>
<comment type="caution">
    <text evidence="19">The sequence shown here is derived from an EMBL/GenBank/DDBJ whole genome shotgun (WGS) entry which is preliminary data.</text>
</comment>
<evidence type="ECO:0000256" key="7">
    <source>
        <dbReference type="ARBA" id="ARBA00019179"/>
    </source>
</evidence>
<evidence type="ECO:0000256" key="9">
    <source>
        <dbReference type="ARBA" id="ARBA00022722"/>
    </source>
</evidence>
<evidence type="ECO:0000256" key="4">
    <source>
        <dbReference type="ARBA" id="ARBA00004496"/>
    </source>
</evidence>
<accession>A0A7W6BLS8</accession>
<evidence type="ECO:0000259" key="18">
    <source>
        <dbReference type="PROSITE" id="PS51975"/>
    </source>
</evidence>
<dbReference type="InterPro" id="IPR001352">
    <property type="entry name" value="RNase_HII/HIII"/>
</dbReference>